<evidence type="ECO:0008006" key="3">
    <source>
        <dbReference type="Google" id="ProtNLM"/>
    </source>
</evidence>
<dbReference type="Proteomes" id="UP000199534">
    <property type="component" value="Unassembled WGS sequence"/>
</dbReference>
<evidence type="ECO:0000313" key="1">
    <source>
        <dbReference type="EMBL" id="SFR49622.1"/>
    </source>
</evidence>
<organism evidence="1 2">
    <name type="scientific">Robiginitalea myxolifaciens</name>
    <dbReference type="NCBI Taxonomy" id="400055"/>
    <lineage>
        <taxon>Bacteria</taxon>
        <taxon>Pseudomonadati</taxon>
        <taxon>Bacteroidota</taxon>
        <taxon>Flavobacteriia</taxon>
        <taxon>Flavobacteriales</taxon>
        <taxon>Flavobacteriaceae</taxon>
        <taxon>Robiginitalea</taxon>
    </lineage>
</organism>
<gene>
    <name evidence="1" type="ORF">SAMN04490243_2281</name>
</gene>
<accession>A0A1I6H5C8</accession>
<name>A0A1I6H5C8_9FLAO</name>
<dbReference type="AlphaFoldDB" id="A0A1I6H5C8"/>
<protein>
    <recommendedName>
        <fullName evidence="3">DUF4249 domain-containing protein</fullName>
    </recommendedName>
</protein>
<reference evidence="1 2" key="1">
    <citation type="submission" date="2016-10" db="EMBL/GenBank/DDBJ databases">
        <authorList>
            <person name="de Groot N.N."/>
        </authorList>
    </citation>
    <scope>NUCLEOTIDE SEQUENCE [LARGE SCALE GENOMIC DNA]</scope>
    <source>
        <strain evidence="1 2">DSM 21019</strain>
    </source>
</reference>
<evidence type="ECO:0000313" key="2">
    <source>
        <dbReference type="Proteomes" id="UP000199534"/>
    </source>
</evidence>
<sequence>MFLSVSLLFAACEDVVEVEVTDSPPRLLVEGLLRVDEQQAFIPVRIQLKETAGFFEELTPTQAENIFIQVERFEDGQLIESFSSLLAEESPGTGLYVPDPNAFGDQRIPTVFLNAEVRFTLNILHKGRNYVAQTWYQPVVPIDFVLQGRNTLFEGDETEVIITFSDPGTTDDFYLFQFDPGEYLVTEDQFYQGQLFQFSYFYEDPIPEGTLKTIRIMGASAEFYNYMDLLIEQSELEGPFQVPAATVRGNVLDVTDIDNLERSNNADRPEVFPLGYFAVVQQYEEELIIR</sequence>
<proteinExistence type="predicted"/>
<dbReference type="EMBL" id="FOYQ01000002">
    <property type="protein sequence ID" value="SFR49622.1"/>
    <property type="molecule type" value="Genomic_DNA"/>
</dbReference>
<dbReference type="STRING" id="400055.SAMN04490243_2281"/>
<keyword evidence="2" id="KW-1185">Reference proteome</keyword>